<gene>
    <name evidence="8" type="ORF">GCM10022286_29580</name>
</gene>
<keyword evidence="5 7" id="KW-0472">Membrane</keyword>
<dbReference type="InterPro" id="IPR017039">
    <property type="entry name" value="Virul_fac_BrkB"/>
</dbReference>
<feature type="transmembrane region" description="Helical" evidence="7">
    <location>
        <begin position="231"/>
        <end position="254"/>
    </location>
</feature>
<organism evidence="8 9">
    <name type="scientific">Gryllotalpicola daejeonensis</name>
    <dbReference type="NCBI Taxonomy" id="993087"/>
    <lineage>
        <taxon>Bacteria</taxon>
        <taxon>Bacillati</taxon>
        <taxon>Actinomycetota</taxon>
        <taxon>Actinomycetes</taxon>
        <taxon>Micrococcales</taxon>
        <taxon>Microbacteriaceae</taxon>
        <taxon>Gryllotalpicola</taxon>
    </lineage>
</organism>
<feature type="transmembrane region" description="Helical" evidence="7">
    <location>
        <begin position="266"/>
        <end position="292"/>
    </location>
</feature>
<sequence>MTERDSPATAVEQVKEVVDRAQRLRLARVFQHYTDSNGPLLAAGMAYQSLFALFAAVWVGFSIAGIWVRSNELLYDQLIRLVNQAVPNLIGDGGAISTRTLDAANLALTYTAVIAFAALVWTALGWLSSTRTAIRTIFGVGNDKRNFFVQRSIDAVQAVGFGVGLIVSALIALITTQLLELILLQLGVDRASPLSQLGVYSVTVFVSLLINFGTLAAMYRLLSRLYIPWRNLFVGSAIGAVALSVLSQASSYLLRGASRNPALAGFAVFVALLLWFNFVCQVILIAASWIAVGMEDRGLSARRLSAEEAAQERLREEYQRDLEEARRAVRTANEVYERVTGWRRRRQARRLLLRALRHLRVVTANDPDRRQKRRPDA</sequence>
<dbReference type="PANTHER" id="PTHR30213">
    <property type="entry name" value="INNER MEMBRANE PROTEIN YHJD"/>
    <property type="match status" value="1"/>
</dbReference>
<accession>A0ABP7ZNE9</accession>
<evidence type="ECO:0000256" key="4">
    <source>
        <dbReference type="ARBA" id="ARBA00022989"/>
    </source>
</evidence>
<dbReference type="Proteomes" id="UP001415169">
    <property type="component" value="Unassembled WGS sequence"/>
</dbReference>
<dbReference type="EMBL" id="BAABBV010000002">
    <property type="protein sequence ID" value="GAA4165830.1"/>
    <property type="molecule type" value="Genomic_DNA"/>
</dbReference>
<proteinExistence type="predicted"/>
<keyword evidence="3 7" id="KW-0812">Transmembrane</keyword>
<feature type="transmembrane region" description="Helical" evidence="7">
    <location>
        <begin position="50"/>
        <end position="68"/>
    </location>
</feature>
<keyword evidence="4 7" id="KW-1133">Transmembrane helix</keyword>
<dbReference type="PANTHER" id="PTHR30213:SF1">
    <property type="entry name" value="INNER MEMBRANE PROTEIN YHJD"/>
    <property type="match status" value="1"/>
</dbReference>
<comment type="caution">
    <text evidence="8">The sequence shown here is derived from an EMBL/GenBank/DDBJ whole genome shotgun (WGS) entry which is preliminary data.</text>
</comment>
<evidence type="ECO:0000256" key="6">
    <source>
        <dbReference type="SAM" id="Coils"/>
    </source>
</evidence>
<feature type="transmembrane region" description="Helical" evidence="7">
    <location>
        <begin position="199"/>
        <end position="219"/>
    </location>
</feature>
<evidence type="ECO:0000256" key="7">
    <source>
        <dbReference type="SAM" id="Phobius"/>
    </source>
</evidence>
<feature type="transmembrane region" description="Helical" evidence="7">
    <location>
        <begin position="155"/>
        <end position="179"/>
    </location>
</feature>
<evidence type="ECO:0000256" key="2">
    <source>
        <dbReference type="ARBA" id="ARBA00022475"/>
    </source>
</evidence>
<keyword evidence="6" id="KW-0175">Coiled coil</keyword>
<evidence type="ECO:0000313" key="8">
    <source>
        <dbReference type="EMBL" id="GAA4165830.1"/>
    </source>
</evidence>
<keyword evidence="9" id="KW-1185">Reference proteome</keyword>
<reference evidence="8" key="2">
    <citation type="submission" date="2023-12" db="EMBL/GenBank/DDBJ databases">
        <authorList>
            <person name="Sun Q."/>
            <person name="Inoue M."/>
        </authorList>
    </citation>
    <scope>NUCLEOTIDE SEQUENCE</scope>
    <source>
        <strain evidence="8">JCM 17590</strain>
    </source>
</reference>
<name>A0ABP7ZNE9_9MICO</name>
<comment type="subcellular location">
    <subcellularLocation>
        <location evidence="1">Cell membrane</location>
        <topology evidence="1">Multi-pass membrane protein</topology>
    </subcellularLocation>
</comment>
<evidence type="ECO:0008006" key="10">
    <source>
        <dbReference type="Google" id="ProtNLM"/>
    </source>
</evidence>
<evidence type="ECO:0000256" key="3">
    <source>
        <dbReference type="ARBA" id="ARBA00022692"/>
    </source>
</evidence>
<reference evidence="8" key="1">
    <citation type="journal article" date="2014" name="Int. J. Syst. Evol. Microbiol.">
        <title>Complete genome of a new Firmicutes species belonging to the dominant human colonic microbiota ('Ruminococcus bicirculans') reveals two chromosomes and a selective capacity to utilize plant glucans.</title>
        <authorList>
            <consortium name="NISC Comparative Sequencing Program"/>
            <person name="Wegmann U."/>
            <person name="Louis P."/>
            <person name="Goesmann A."/>
            <person name="Henrissat B."/>
            <person name="Duncan S.H."/>
            <person name="Flint H.J."/>
        </authorList>
    </citation>
    <scope>NUCLEOTIDE SEQUENCE</scope>
    <source>
        <strain evidence="8">JCM 17590</strain>
    </source>
</reference>
<dbReference type="Pfam" id="PF03631">
    <property type="entry name" value="Virul_fac_BrkB"/>
    <property type="match status" value="1"/>
</dbReference>
<protein>
    <recommendedName>
        <fullName evidence="10">YihY/virulence factor BrkB family protein</fullName>
    </recommendedName>
</protein>
<dbReference type="RefSeq" id="WP_344792660.1">
    <property type="nucleotide sequence ID" value="NZ_BAABBV010000002.1"/>
</dbReference>
<evidence type="ECO:0000256" key="1">
    <source>
        <dbReference type="ARBA" id="ARBA00004651"/>
    </source>
</evidence>
<keyword evidence="2" id="KW-1003">Cell membrane</keyword>
<evidence type="ECO:0000313" key="9">
    <source>
        <dbReference type="Proteomes" id="UP001415169"/>
    </source>
</evidence>
<feature type="coiled-coil region" evidence="6">
    <location>
        <begin position="301"/>
        <end position="335"/>
    </location>
</feature>
<evidence type="ECO:0000256" key="5">
    <source>
        <dbReference type="ARBA" id="ARBA00023136"/>
    </source>
</evidence>
<feature type="transmembrane region" description="Helical" evidence="7">
    <location>
        <begin position="107"/>
        <end position="127"/>
    </location>
</feature>